<accession>A0A0N0XVQ3</accession>
<dbReference type="InterPro" id="IPR016102">
    <property type="entry name" value="Succinyl-CoA_synth-like"/>
</dbReference>
<dbReference type="PATRIC" id="fig|66876.3.peg.4894"/>
<evidence type="ECO:0000259" key="1">
    <source>
        <dbReference type="PROSITE" id="PS51186"/>
    </source>
</evidence>
<dbReference type="Pfam" id="PF00583">
    <property type="entry name" value="Acetyltransf_1"/>
    <property type="match status" value="1"/>
</dbReference>
<dbReference type="AlphaFoldDB" id="A0A0N0XVQ3"/>
<dbReference type="SUPFAM" id="SSF55729">
    <property type="entry name" value="Acyl-CoA N-acyltransferases (Nat)"/>
    <property type="match status" value="1"/>
</dbReference>
<dbReference type="InterPro" id="IPR032875">
    <property type="entry name" value="Succ_CoA_lig_flav_dom"/>
</dbReference>
<dbReference type="EMBL" id="LGKG01000144">
    <property type="protein sequence ID" value="KPC61823.1"/>
    <property type="molecule type" value="Genomic_DNA"/>
</dbReference>
<evidence type="ECO:0000313" key="3">
    <source>
        <dbReference type="Proteomes" id="UP000037982"/>
    </source>
</evidence>
<proteinExistence type="predicted"/>
<gene>
    <name evidence="2" type="ORF">ADL29_22335</name>
</gene>
<dbReference type="RefSeq" id="WP_053925380.1">
    <property type="nucleotide sequence ID" value="NZ_LGKG01000144.1"/>
</dbReference>
<reference evidence="3" key="1">
    <citation type="submission" date="2015-07" db="EMBL/GenBank/DDBJ databases">
        <authorList>
            <person name="Ju K.-S."/>
            <person name="Doroghazi J.R."/>
            <person name="Metcalf W.W."/>
        </authorList>
    </citation>
    <scope>NUCLEOTIDE SEQUENCE [LARGE SCALE GENOMIC DNA]</scope>
    <source>
        <strain evidence="3">NRRL ISP-5002</strain>
    </source>
</reference>
<dbReference type="PROSITE" id="PS51186">
    <property type="entry name" value="GNAT"/>
    <property type="match status" value="1"/>
</dbReference>
<feature type="domain" description="N-acetyltransferase" evidence="1">
    <location>
        <begin position="33"/>
        <end position="167"/>
    </location>
</feature>
<dbReference type="CDD" id="cd04301">
    <property type="entry name" value="NAT_SF"/>
    <property type="match status" value="1"/>
</dbReference>
<comment type="caution">
    <text evidence="2">The sequence shown here is derived from an EMBL/GenBank/DDBJ whole genome shotgun (WGS) entry which is preliminary data.</text>
</comment>
<dbReference type="Pfam" id="PF13607">
    <property type="entry name" value="Succ_CoA_lig"/>
    <property type="match status" value="1"/>
</dbReference>
<protein>
    <recommendedName>
        <fullName evidence="1">N-acetyltransferase domain-containing protein</fullName>
    </recommendedName>
</protein>
<sequence length="238" mass="25455">MAHTAPRTREVCALLADGSTVRSRPACPEDRGRVLRLYDEMSLDNLRSRFFAAGRRSGGQAADRLCGPPAPGHRTLVAVQGDRLVGVAEYETLDDPCSAETALAVADDFHHRGVGTLLLERLVHTAREKGITAFTADVLADNHLSTAGVVVQSGGVGIAFLDGLSRPGIGMSRFVSLGDKRDVSSNGLLQWREGDGRTEPAEAECNPAIAGPDGITVVDARVRLLPRRGRAPYLRRLP</sequence>
<keyword evidence="3" id="KW-1185">Reference proteome</keyword>
<dbReference type="Gene3D" id="3.40.630.30">
    <property type="match status" value="1"/>
</dbReference>
<evidence type="ECO:0000313" key="2">
    <source>
        <dbReference type="EMBL" id="KPC61823.1"/>
    </source>
</evidence>
<dbReference type="Proteomes" id="UP000037982">
    <property type="component" value="Unassembled WGS sequence"/>
</dbReference>
<dbReference type="InterPro" id="IPR016181">
    <property type="entry name" value="Acyl_CoA_acyltransferase"/>
</dbReference>
<name>A0A0N0XVQ3_9ACTN</name>
<dbReference type="InterPro" id="IPR000182">
    <property type="entry name" value="GNAT_dom"/>
</dbReference>
<organism evidence="2 3">
    <name type="scientific">Streptomyces chattanoogensis</name>
    <dbReference type="NCBI Taxonomy" id="66876"/>
    <lineage>
        <taxon>Bacteria</taxon>
        <taxon>Bacillati</taxon>
        <taxon>Actinomycetota</taxon>
        <taxon>Actinomycetes</taxon>
        <taxon>Kitasatosporales</taxon>
        <taxon>Streptomycetaceae</taxon>
        <taxon>Streptomyces</taxon>
    </lineage>
</organism>
<dbReference type="SUPFAM" id="SSF52210">
    <property type="entry name" value="Succinyl-CoA synthetase domains"/>
    <property type="match status" value="1"/>
</dbReference>
<dbReference type="GO" id="GO:0016747">
    <property type="term" value="F:acyltransferase activity, transferring groups other than amino-acyl groups"/>
    <property type="evidence" value="ECO:0007669"/>
    <property type="project" value="InterPro"/>
</dbReference>